<sequence>MSTRPGSAPAASSAQSSGTADDSRAAGRALRDAVAFDAHGAWQPEPDRPDPVERVLAGNAGRQERLIPLRMAESPFAFLRGAATVMAWDLAKSPSIGHNVIIDGDAHINNFGLFHTPRQEVVFDLNDFDETLIGPWEWDLKRLTASINVAARENGVDAAGRDRAVRSSCAAYRAMMAQLAQMSPYDLWQMRSYGSAGRIDTPVKLDSEKKATIEKTVERAMKRTHATMLAKVAEPAGKGWRVKSDPPILTELDAAEKNHVVDGLKAYLQTIAGEWRMMLERYDVADVAHRVVGVGTRAYLVLMIGRAHGDPLFMQVKEGIVPAAAPFVPPLDEPYRHQGRRVVHGQRLMQSSSDALLGWTTISGRDFYVRQMKQIRGSIPLDWLHGATFDYYAWCLGLLLARAHARTGDAALIAGYCGNSDKLDAAYAMWAERYGAQTVADHAAFCAAISVGRVPTA</sequence>
<dbReference type="Pfam" id="PF10009">
    <property type="entry name" value="DUF2252"/>
    <property type="match status" value="1"/>
</dbReference>
<dbReference type="PANTHER" id="PTHR39441:SF1">
    <property type="entry name" value="DUF2252 DOMAIN-CONTAINING PROTEIN"/>
    <property type="match status" value="1"/>
</dbReference>
<evidence type="ECO:0000313" key="3">
    <source>
        <dbReference type="Proteomes" id="UP000036959"/>
    </source>
</evidence>
<organism evidence="2 3">
    <name type="scientific">Candidatus Burkholderia verschuerenii</name>
    <dbReference type="NCBI Taxonomy" id="242163"/>
    <lineage>
        <taxon>Bacteria</taxon>
        <taxon>Pseudomonadati</taxon>
        <taxon>Pseudomonadota</taxon>
        <taxon>Betaproteobacteria</taxon>
        <taxon>Burkholderiales</taxon>
        <taxon>Burkholderiaceae</taxon>
        <taxon>Burkholderia</taxon>
    </lineage>
</organism>
<keyword evidence="3" id="KW-1185">Reference proteome</keyword>
<protein>
    <recommendedName>
        <fullName evidence="4">DUF2252 domain-containing protein</fullName>
    </recommendedName>
</protein>
<dbReference type="Proteomes" id="UP000036959">
    <property type="component" value="Unassembled WGS sequence"/>
</dbReference>
<dbReference type="InterPro" id="IPR018721">
    <property type="entry name" value="DUF2252"/>
</dbReference>
<name>A0A0L0MBI6_9BURK</name>
<accession>A0A0L0MBI6</accession>
<comment type="caution">
    <text evidence="2">The sequence shown here is derived from an EMBL/GenBank/DDBJ whole genome shotgun (WGS) entry which is preliminary data.</text>
</comment>
<dbReference type="OrthoDB" id="1491115at2"/>
<dbReference type="PANTHER" id="PTHR39441">
    <property type="entry name" value="DUF2252 DOMAIN-CONTAINING PROTEIN"/>
    <property type="match status" value="1"/>
</dbReference>
<dbReference type="PATRIC" id="fig|242163.4.peg.543"/>
<gene>
    <name evidence="2" type="ORF">BVER_00420c</name>
</gene>
<reference evidence="3" key="1">
    <citation type="submission" date="2015-06" db="EMBL/GenBank/DDBJ databases">
        <title>Comparative genomics of Burkholderia leaf nodule symbionts.</title>
        <authorList>
            <person name="Carlier A."/>
            <person name="Eberl L."/>
            <person name="Pinto-Carbo M."/>
        </authorList>
    </citation>
    <scope>NUCLEOTIDE SEQUENCE [LARGE SCALE GENOMIC DNA]</scope>
    <source>
        <strain evidence="3">UZHbot4</strain>
    </source>
</reference>
<dbReference type="AlphaFoldDB" id="A0A0L0MBI6"/>
<evidence type="ECO:0008006" key="4">
    <source>
        <dbReference type="Google" id="ProtNLM"/>
    </source>
</evidence>
<dbReference type="EMBL" id="LFJJ01000106">
    <property type="protein sequence ID" value="KND59723.1"/>
    <property type="molecule type" value="Genomic_DNA"/>
</dbReference>
<evidence type="ECO:0000313" key="2">
    <source>
        <dbReference type="EMBL" id="KND59723.1"/>
    </source>
</evidence>
<feature type="region of interest" description="Disordered" evidence="1">
    <location>
        <begin position="1"/>
        <end position="26"/>
    </location>
</feature>
<feature type="compositionally biased region" description="Low complexity" evidence="1">
    <location>
        <begin position="1"/>
        <end position="20"/>
    </location>
</feature>
<proteinExistence type="predicted"/>
<evidence type="ECO:0000256" key="1">
    <source>
        <dbReference type="SAM" id="MobiDB-lite"/>
    </source>
</evidence>
<dbReference type="RefSeq" id="WP_050454431.1">
    <property type="nucleotide sequence ID" value="NZ_LFJJ01000106.1"/>
</dbReference>